<evidence type="ECO:0000313" key="1">
    <source>
        <dbReference type="EMBL" id="OSC96834.1"/>
    </source>
</evidence>
<gene>
    <name evidence="1" type="ORF">PYCCODRAFT_1216483</name>
</gene>
<dbReference type="AlphaFoldDB" id="A0A1Y2I6P6"/>
<sequence>MAMGCLALPAGTLARAEMGKNGLRMECVFCGAFAGGSAQMHAAGGSVPESGSDGCVREREVGSERVMARDVVDESECERWSAERRRNTSVDRIAFHGREAEIWRRGWRRGGRPGLGMYVPSQKGRGRWGRLAGTLFRDVLEEGS</sequence>
<dbReference type="EMBL" id="KZ084164">
    <property type="protein sequence ID" value="OSC96834.1"/>
    <property type="molecule type" value="Genomic_DNA"/>
</dbReference>
<keyword evidence="2" id="KW-1185">Reference proteome</keyword>
<reference evidence="1 2" key="1">
    <citation type="journal article" date="2015" name="Biotechnol. Biofuels">
        <title>Enhanced degradation of softwood versus hardwood by the white-rot fungus Pycnoporus coccineus.</title>
        <authorList>
            <person name="Couturier M."/>
            <person name="Navarro D."/>
            <person name="Chevret D."/>
            <person name="Henrissat B."/>
            <person name="Piumi F."/>
            <person name="Ruiz-Duenas F.J."/>
            <person name="Martinez A.T."/>
            <person name="Grigoriev I.V."/>
            <person name="Riley R."/>
            <person name="Lipzen A."/>
            <person name="Berrin J.G."/>
            <person name="Master E.R."/>
            <person name="Rosso M.N."/>
        </authorList>
    </citation>
    <scope>NUCLEOTIDE SEQUENCE [LARGE SCALE GENOMIC DNA]</scope>
    <source>
        <strain evidence="1 2">BRFM310</strain>
    </source>
</reference>
<protein>
    <submittedName>
        <fullName evidence="1">Uncharacterized protein</fullName>
    </submittedName>
</protein>
<organism evidence="1 2">
    <name type="scientific">Trametes coccinea (strain BRFM310)</name>
    <name type="common">Pycnoporus coccineus</name>
    <dbReference type="NCBI Taxonomy" id="1353009"/>
    <lineage>
        <taxon>Eukaryota</taxon>
        <taxon>Fungi</taxon>
        <taxon>Dikarya</taxon>
        <taxon>Basidiomycota</taxon>
        <taxon>Agaricomycotina</taxon>
        <taxon>Agaricomycetes</taxon>
        <taxon>Polyporales</taxon>
        <taxon>Polyporaceae</taxon>
        <taxon>Trametes</taxon>
    </lineage>
</organism>
<name>A0A1Y2I6P6_TRAC3</name>
<evidence type="ECO:0000313" key="2">
    <source>
        <dbReference type="Proteomes" id="UP000193067"/>
    </source>
</evidence>
<dbReference type="Proteomes" id="UP000193067">
    <property type="component" value="Unassembled WGS sequence"/>
</dbReference>
<proteinExistence type="predicted"/>
<accession>A0A1Y2I6P6</accession>